<dbReference type="Pfam" id="PF01521">
    <property type="entry name" value="Fe-S_biosyn"/>
    <property type="match status" value="1"/>
</dbReference>
<accession>A0A4R0REL7</accession>
<feature type="domain" description="Core" evidence="3">
    <location>
        <begin position="100"/>
        <end position="205"/>
    </location>
</feature>
<keyword evidence="5" id="KW-1185">Reference proteome</keyword>
<proteinExistence type="inferred from homology"/>
<gene>
    <name evidence="4" type="primary">ISA2</name>
    <name evidence="4" type="ORF">EIP91_001088</name>
</gene>
<dbReference type="GO" id="GO:0005506">
    <property type="term" value="F:iron ion binding"/>
    <property type="evidence" value="ECO:0007669"/>
    <property type="project" value="TreeGrafter"/>
</dbReference>
<dbReference type="EMBL" id="RWJN01000126">
    <property type="protein sequence ID" value="TCD66670.1"/>
    <property type="molecule type" value="Genomic_DNA"/>
</dbReference>
<dbReference type="GO" id="GO:0016226">
    <property type="term" value="P:iron-sulfur cluster assembly"/>
    <property type="evidence" value="ECO:0007669"/>
    <property type="project" value="InterPro"/>
</dbReference>
<dbReference type="PANTHER" id="PTHR43011:SF1">
    <property type="entry name" value="IRON-SULFUR CLUSTER ASSEMBLY 2 HOMOLOG, MITOCHONDRIAL"/>
    <property type="match status" value="1"/>
</dbReference>
<dbReference type="GO" id="GO:0051539">
    <property type="term" value="F:4 iron, 4 sulfur cluster binding"/>
    <property type="evidence" value="ECO:0007669"/>
    <property type="project" value="TreeGrafter"/>
</dbReference>
<dbReference type="SUPFAM" id="SSF89360">
    <property type="entry name" value="HesB-like domain"/>
    <property type="match status" value="1"/>
</dbReference>
<sequence length="217" mass="23638">MSSSTTRLLHRFIHSSSHRPPLQGVQTRSLSSSLHAPSCSRSAVLPLLTQLRSAQRPFSTSPVTRAYRAPKVEGEPTVLSAKPSPETEDDIDLVPDEQAKLLLTRRAAEQLKTIADKQHNPDVGLRIRVDSGGCHGYQYAIELAKGKQADDYVFSHTELKPANVYIDAVSLTLMKGSLIDYATELIGSSFRVNENPQAKGAGCGCGVSWELKDDVVL</sequence>
<evidence type="ECO:0000256" key="1">
    <source>
        <dbReference type="ARBA" id="ARBA00006718"/>
    </source>
</evidence>
<evidence type="ECO:0000313" key="5">
    <source>
        <dbReference type="Proteomes" id="UP000292702"/>
    </source>
</evidence>
<dbReference type="Gene3D" id="2.60.300.12">
    <property type="entry name" value="HesB-like domain"/>
    <property type="match status" value="1"/>
</dbReference>
<dbReference type="NCBIfam" id="TIGR00049">
    <property type="entry name" value="iron-sulfur cluster assembly accessory protein"/>
    <property type="match status" value="1"/>
</dbReference>
<dbReference type="InterPro" id="IPR000361">
    <property type="entry name" value="ATAP_core_dom"/>
</dbReference>
<reference evidence="4 5" key="1">
    <citation type="submission" date="2018-11" db="EMBL/GenBank/DDBJ databases">
        <title>Genome assembly of Steccherinum ochraceum LE-BIN_3174, the white-rot fungus of the Steccherinaceae family (The Residual Polyporoid clade, Polyporales, Basidiomycota).</title>
        <authorList>
            <person name="Fedorova T.V."/>
            <person name="Glazunova O.A."/>
            <person name="Landesman E.O."/>
            <person name="Moiseenko K.V."/>
            <person name="Psurtseva N.V."/>
            <person name="Savinova O.S."/>
            <person name="Shakhova N.V."/>
            <person name="Tyazhelova T.V."/>
            <person name="Vasina D.V."/>
        </authorList>
    </citation>
    <scope>NUCLEOTIDE SEQUENCE [LARGE SCALE GENOMIC DNA]</scope>
    <source>
        <strain evidence="4 5">LE-BIN_3174</strain>
    </source>
</reference>
<dbReference type="GO" id="GO:0051537">
    <property type="term" value="F:2 iron, 2 sulfur cluster binding"/>
    <property type="evidence" value="ECO:0007669"/>
    <property type="project" value="TreeGrafter"/>
</dbReference>
<evidence type="ECO:0000313" key="4">
    <source>
        <dbReference type="EMBL" id="TCD66670.1"/>
    </source>
</evidence>
<evidence type="ECO:0000256" key="2">
    <source>
        <dbReference type="SAM" id="MobiDB-lite"/>
    </source>
</evidence>
<dbReference type="Proteomes" id="UP000292702">
    <property type="component" value="Unassembled WGS sequence"/>
</dbReference>
<protein>
    <submittedName>
        <fullName evidence="4">[4Fe-4S] proteins maturation</fullName>
    </submittedName>
</protein>
<dbReference type="OrthoDB" id="1938621at2759"/>
<dbReference type="STRING" id="92696.A0A4R0REL7"/>
<feature type="region of interest" description="Disordered" evidence="2">
    <location>
        <begin position="1"/>
        <end position="30"/>
    </location>
</feature>
<dbReference type="InterPro" id="IPR016092">
    <property type="entry name" value="ATAP"/>
</dbReference>
<dbReference type="InterPro" id="IPR035903">
    <property type="entry name" value="HesB-like_dom_sf"/>
</dbReference>
<name>A0A4R0REL7_9APHY</name>
<dbReference type="AlphaFoldDB" id="A0A4R0REL7"/>
<comment type="caution">
    <text evidence="4">The sequence shown here is derived from an EMBL/GenBank/DDBJ whole genome shotgun (WGS) entry which is preliminary data.</text>
</comment>
<dbReference type="PANTHER" id="PTHR43011">
    <property type="entry name" value="IRON-SULFUR CLUSTER ASSEMBLY 2 HOMOLOG, MITOCHONDRIAL"/>
    <property type="match status" value="1"/>
</dbReference>
<organism evidence="4 5">
    <name type="scientific">Steccherinum ochraceum</name>
    <dbReference type="NCBI Taxonomy" id="92696"/>
    <lineage>
        <taxon>Eukaryota</taxon>
        <taxon>Fungi</taxon>
        <taxon>Dikarya</taxon>
        <taxon>Basidiomycota</taxon>
        <taxon>Agaricomycotina</taxon>
        <taxon>Agaricomycetes</taxon>
        <taxon>Polyporales</taxon>
        <taxon>Steccherinaceae</taxon>
        <taxon>Steccherinum</taxon>
    </lineage>
</organism>
<dbReference type="GO" id="GO:0005739">
    <property type="term" value="C:mitochondrion"/>
    <property type="evidence" value="ECO:0007669"/>
    <property type="project" value="TreeGrafter"/>
</dbReference>
<feature type="compositionally biased region" description="Basic residues" evidence="2">
    <location>
        <begin position="8"/>
        <end position="17"/>
    </location>
</feature>
<comment type="similarity">
    <text evidence="1">Belongs to the HesB/IscA family.</text>
</comment>
<evidence type="ECO:0000259" key="3">
    <source>
        <dbReference type="Pfam" id="PF01521"/>
    </source>
</evidence>